<dbReference type="Gene3D" id="1.25.40.10">
    <property type="entry name" value="Tetratricopeptide repeat domain"/>
    <property type="match status" value="2"/>
</dbReference>
<sequence>MDVPLTVLGQRLRVLTTRRVGLAAYLWGEAGIGKSYTSRAVLRGTPYRSLTLPARLSLPELVRTLPRPVRQRDWTQAALDRLETDQTVTVPTADLLAALLGQLAPFALCLEDLHEADAARVQLTVQLAGAVGRTRGAALLVSSRLPPPADWPESALLVALERLGPQASAALLTAEAGAELPASTLTWVYERARGNPLFTLEYFRLLARQGHLWNSGDRWRWRAPQGHSLPGTVEAIIGRTLQDVGGAPLEHVLDALALLPGAAAPLLADCAGQSVTEVRQALGRLERLGIVTRGQFVHPLYREVFRQSRSGEQRQGAARRAVRALEGQPGRAAAFAEEAQLPTEQALALYAHAAQAAAGPNEAARFQALAAGRAAGEERARLALTAASTLQNSDLGEAARLGELALAALPNDLAVRLQVAELQAQRGLLDSALTLLDLFAEHPGAWQRQLSVRLLGGDTAGALALWREHAQDQALASVKLISRVAGALVLGGQPAEAQVLAGAALSRGMTPEERAALLNALANAYFYQGQLPQAHGVWAELIALSQQHGFRRQRAAALVNRSQARLRAGEADAARPDIEEAVGELLAVGDLRAYAHSLVMLGDLLTRQTQFEGAEERLQEAVSVLDGQLSPILINAELALGSLYTEWLTPHAPYLALRHARNAVNLARRLGNPPLTTTSLALLAQAEILNGQADVGLGTSDAALALAGTLSQPYLRVSALNSRGLALRALERREEAHGAFQMALEAADAAELHEAAWQCRLELAREQRDPDAARACLDWFTARHLPLNVAAVTRAFPDLQPEPHGDSEVAQPDPGPPALRLSVLGDMRFGTPDATLAVRGRKRRELLACLLESRLRGRPDVPRLTLTDALYPSAEEGQAASALKELVHQTRAALSPGVIQTTENGYALGEVQSDAELFLQGGDTALWRGPYLAGEEPESGSLMADTLYGALLSHAGALCAQNPAEAARVGRLLCEAAPYDRACLALTLRALRAAGNHRSLGRFYAAARQGFGEVGETLPADWLTFLDGHVTA</sequence>
<dbReference type="EMBL" id="JACHEW010000033">
    <property type="protein sequence ID" value="MBB6018541.1"/>
    <property type="molecule type" value="Genomic_DNA"/>
</dbReference>
<gene>
    <name evidence="1" type="ORF">HNQ04_003822</name>
</gene>
<organism evidence="1 2">
    <name type="scientific">Deinococcus radiopugnans ATCC 19172</name>
    <dbReference type="NCBI Taxonomy" id="585398"/>
    <lineage>
        <taxon>Bacteria</taxon>
        <taxon>Thermotogati</taxon>
        <taxon>Deinococcota</taxon>
        <taxon>Deinococci</taxon>
        <taxon>Deinococcales</taxon>
        <taxon>Deinococcaceae</taxon>
        <taxon>Deinococcus</taxon>
    </lineage>
</organism>
<dbReference type="InterPro" id="IPR036388">
    <property type="entry name" value="WH-like_DNA-bd_sf"/>
</dbReference>
<protein>
    <submittedName>
        <fullName evidence="1">Negative regulator of RcsB-dependent stress response</fullName>
    </submittedName>
</protein>
<keyword evidence="2" id="KW-1185">Reference proteome</keyword>
<dbReference type="InterPro" id="IPR011990">
    <property type="entry name" value="TPR-like_helical_dom_sf"/>
</dbReference>
<proteinExistence type="predicted"/>
<evidence type="ECO:0000313" key="1">
    <source>
        <dbReference type="EMBL" id="MBB6018541.1"/>
    </source>
</evidence>
<evidence type="ECO:0000313" key="2">
    <source>
        <dbReference type="Proteomes" id="UP000629870"/>
    </source>
</evidence>
<accession>A0ABR6NX06</accession>
<reference evidence="1 2" key="1">
    <citation type="submission" date="2020-08" db="EMBL/GenBank/DDBJ databases">
        <title>Genomic Encyclopedia of Type Strains, Phase IV (KMG-IV): sequencing the most valuable type-strain genomes for metagenomic binning, comparative biology and taxonomic classification.</title>
        <authorList>
            <person name="Goeker M."/>
        </authorList>
    </citation>
    <scope>NUCLEOTIDE SEQUENCE [LARGE SCALE GENOMIC DNA]</scope>
    <source>
        <strain evidence="1 2">DSM 12027</strain>
    </source>
</reference>
<comment type="caution">
    <text evidence="1">The sequence shown here is derived from an EMBL/GenBank/DDBJ whole genome shotgun (WGS) entry which is preliminary data.</text>
</comment>
<dbReference type="Gene3D" id="1.10.10.10">
    <property type="entry name" value="Winged helix-like DNA-binding domain superfamily/Winged helix DNA-binding domain"/>
    <property type="match status" value="1"/>
</dbReference>
<dbReference type="Proteomes" id="UP000629870">
    <property type="component" value="Unassembled WGS sequence"/>
</dbReference>
<dbReference type="SUPFAM" id="SSF48452">
    <property type="entry name" value="TPR-like"/>
    <property type="match status" value="2"/>
</dbReference>
<dbReference type="RefSeq" id="WP_170214018.1">
    <property type="nucleotide sequence ID" value="NZ_JACHEW010000033.1"/>
</dbReference>
<name>A0ABR6NX06_9DEIO</name>